<dbReference type="RefSeq" id="XP_005758581.1">
    <property type="nucleotide sequence ID" value="XM_005758524.1"/>
</dbReference>
<dbReference type="CDD" id="cd02947">
    <property type="entry name" value="TRX_family"/>
    <property type="match status" value="1"/>
</dbReference>
<dbReference type="PaxDb" id="2903-EOD06152"/>
<dbReference type="Gene3D" id="3.40.30.10">
    <property type="entry name" value="Glutaredoxin"/>
    <property type="match status" value="1"/>
</dbReference>
<evidence type="ECO:0000259" key="2">
    <source>
        <dbReference type="Pfam" id="PF00085"/>
    </source>
</evidence>
<proteinExistence type="predicted"/>
<dbReference type="AlphaFoldDB" id="A0A0D3I4G7"/>
<protein>
    <recommendedName>
        <fullName evidence="2">Thioredoxin domain-containing protein</fullName>
    </recommendedName>
</protein>
<evidence type="ECO:0000313" key="3">
    <source>
        <dbReference type="EnsemblProtists" id="EOD06152"/>
    </source>
</evidence>
<dbReference type="GeneID" id="17252257"/>
<dbReference type="SUPFAM" id="SSF52833">
    <property type="entry name" value="Thioredoxin-like"/>
    <property type="match status" value="1"/>
</dbReference>
<dbReference type="Pfam" id="PF00085">
    <property type="entry name" value="Thioredoxin"/>
    <property type="match status" value="1"/>
</dbReference>
<keyword evidence="1" id="KW-0732">Signal</keyword>
<dbReference type="InterPro" id="IPR036249">
    <property type="entry name" value="Thioredoxin-like_sf"/>
</dbReference>
<dbReference type="KEGG" id="ehx:EMIHUDRAFT_219489"/>
<feature type="signal peptide" evidence="1">
    <location>
        <begin position="1"/>
        <end position="18"/>
    </location>
</feature>
<reference evidence="3" key="2">
    <citation type="submission" date="2024-10" db="UniProtKB">
        <authorList>
            <consortium name="EnsemblProtists"/>
        </authorList>
    </citation>
    <scope>IDENTIFICATION</scope>
</reference>
<reference evidence="4" key="1">
    <citation type="journal article" date="2013" name="Nature">
        <title>Pan genome of the phytoplankton Emiliania underpins its global distribution.</title>
        <authorList>
            <person name="Read B.A."/>
            <person name="Kegel J."/>
            <person name="Klute M.J."/>
            <person name="Kuo A."/>
            <person name="Lefebvre S.C."/>
            <person name="Maumus F."/>
            <person name="Mayer C."/>
            <person name="Miller J."/>
            <person name="Monier A."/>
            <person name="Salamov A."/>
            <person name="Young J."/>
            <person name="Aguilar M."/>
            <person name="Claverie J.M."/>
            <person name="Frickenhaus S."/>
            <person name="Gonzalez K."/>
            <person name="Herman E.K."/>
            <person name="Lin Y.C."/>
            <person name="Napier J."/>
            <person name="Ogata H."/>
            <person name="Sarno A.F."/>
            <person name="Shmutz J."/>
            <person name="Schroeder D."/>
            <person name="de Vargas C."/>
            <person name="Verret F."/>
            <person name="von Dassow P."/>
            <person name="Valentin K."/>
            <person name="Van de Peer Y."/>
            <person name="Wheeler G."/>
            <person name="Dacks J.B."/>
            <person name="Delwiche C.F."/>
            <person name="Dyhrman S.T."/>
            <person name="Glockner G."/>
            <person name="John U."/>
            <person name="Richards T."/>
            <person name="Worden A.Z."/>
            <person name="Zhang X."/>
            <person name="Grigoriev I.V."/>
            <person name="Allen A.E."/>
            <person name="Bidle K."/>
            <person name="Borodovsky M."/>
            <person name="Bowler C."/>
            <person name="Brownlee C."/>
            <person name="Cock J.M."/>
            <person name="Elias M."/>
            <person name="Gladyshev V.N."/>
            <person name="Groth M."/>
            <person name="Guda C."/>
            <person name="Hadaegh A."/>
            <person name="Iglesias-Rodriguez M.D."/>
            <person name="Jenkins J."/>
            <person name="Jones B.M."/>
            <person name="Lawson T."/>
            <person name="Leese F."/>
            <person name="Lindquist E."/>
            <person name="Lobanov A."/>
            <person name="Lomsadze A."/>
            <person name="Malik S.B."/>
            <person name="Marsh M.E."/>
            <person name="Mackinder L."/>
            <person name="Mock T."/>
            <person name="Mueller-Roeber B."/>
            <person name="Pagarete A."/>
            <person name="Parker M."/>
            <person name="Probert I."/>
            <person name="Quesneville H."/>
            <person name="Raines C."/>
            <person name="Rensing S.A."/>
            <person name="Riano-Pachon D.M."/>
            <person name="Richier S."/>
            <person name="Rokitta S."/>
            <person name="Shiraiwa Y."/>
            <person name="Soanes D.M."/>
            <person name="van der Giezen M."/>
            <person name="Wahlund T.M."/>
            <person name="Williams B."/>
            <person name="Wilson W."/>
            <person name="Wolfe G."/>
            <person name="Wurch L.L."/>
        </authorList>
    </citation>
    <scope>NUCLEOTIDE SEQUENCE</scope>
</reference>
<name>A0A0D3I4G7_EMIH1</name>
<accession>A0A0D3I4G7</accession>
<keyword evidence="4" id="KW-1185">Reference proteome</keyword>
<evidence type="ECO:0000256" key="1">
    <source>
        <dbReference type="SAM" id="SignalP"/>
    </source>
</evidence>
<dbReference type="HOGENOM" id="CLU_1362613_0_0_1"/>
<feature type="domain" description="Thioredoxin" evidence="2">
    <location>
        <begin position="42"/>
        <end position="127"/>
    </location>
</feature>
<evidence type="ECO:0000313" key="4">
    <source>
        <dbReference type="Proteomes" id="UP000013827"/>
    </source>
</evidence>
<dbReference type="EnsemblProtists" id="EOD06152">
    <property type="protein sequence ID" value="EOD06152"/>
    <property type="gene ID" value="EMIHUDRAFT_219489"/>
</dbReference>
<organism evidence="3 4">
    <name type="scientific">Emiliania huxleyi (strain CCMP1516)</name>
    <dbReference type="NCBI Taxonomy" id="280463"/>
    <lineage>
        <taxon>Eukaryota</taxon>
        <taxon>Haptista</taxon>
        <taxon>Haptophyta</taxon>
        <taxon>Prymnesiophyceae</taxon>
        <taxon>Isochrysidales</taxon>
        <taxon>Noelaerhabdaceae</taxon>
        <taxon>Emiliania</taxon>
    </lineage>
</organism>
<sequence>MMMFCCLVMHSLLLPRCAIPSARRAPPVRLKSSRFAEITSPAAYEGLVQTLPIEGATVVKFTAPWCRTCRQSNAKLSFIASKWRRASFYELKLSEPQSVEWARQRGISQLPFIEVYEGRTCIERFVAPPSRVRALSSALTAARRRLRYQRRLRTALRLRALRRERQRLRSALLALESEERELGRRLRWDRVMRQRAARYGS</sequence>
<feature type="chain" id="PRO_5044290909" description="Thioredoxin domain-containing protein" evidence="1">
    <location>
        <begin position="19"/>
        <end position="201"/>
    </location>
</feature>
<dbReference type="InterPro" id="IPR013766">
    <property type="entry name" value="Thioredoxin_domain"/>
</dbReference>
<dbReference type="Proteomes" id="UP000013827">
    <property type="component" value="Unassembled WGS sequence"/>
</dbReference>